<dbReference type="CDD" id="cd04301">
    <property type="entry name" value="NAT_SF"/>
    <property type="match status" value="1"/>
</dbReference>
<dbReference type="Proteomes" id="UP000572984">
    <property type="component" value="Unassembled WGS sequence"/>
</dbReference>
<evidence type="ECO:0000256" key="1">
    <source>
        <dbReference type="ARBA" id="ARBA00022679"/>
    </source>
</evidence>
<gene>
    <name evidence="4" type="ORF">H0S73_18510</name>
</gene>
<dbReference type="AlphaFoldDB" id="A0A838BT17"/>
<dbReference type="SUPFAM" id="SSF55729">
    <property type="entry name" value="Acyl-CoA N-acyltransferases (Nat)"/>
    <property type="match status" value="1"/>
</dbReference>
<evidence type="ECO:0000259" key="3">
    <source>
        <dbReference type="PROSITE" id="PS51186"/>
    </source>
</evidence>
<dbReference type="Gene3D" id="3.40.630.30">
    <property type="match status" value="1"/>
</dbReference>
<protein>
    <submittedName>
        <fullName evidence="4">GNAT family N-acetyltransferase</fullName>
    </submittedName>
</protein>
<dbReference type="InterPro" id="IPR000182">
    <property type="entry name" value="GNAT_dom"/>
</dbReference>
<dbReference type="InterPro" id="IPR016181">
    <property type="entry name" value="Acyl_CoA_acyltransferase"/>
</dbReference>
<evidence type="ECO:0000313" key="5">
    <source>
        <dbReference type="Proteomes" id="UP000572984"/>
    </source>
</evidence>
<name>A0A838BT17_9HYPH</name>
<organism evidence="4 5">
    <name type="scientific">Microvirga mediterraneensis</name>
    <dbReference type="NCBI Taxonomy" id="2754695"/>
    <lineage>
        <taxon>Bacteria</taxon>
        <taxon>Pseudomonadati</taxon>
        <taxon>Pseudomonadota</taxon>
        <taxon>Alphaproteobacteria</taxon>
        <taxon>Hyphomicrobiales</taxon>
        <taxon>Methylobacteriaceae</taxon>
        <taxon>Microvirga</taxon>
    </lineage>
</organism>
<dbReference type="Pfam" id="PF00583">
    <property type="entry name" value="Acetyltransf_1"/>
    <property type="match status" value="1"/>
</dbReference>
<sequence length="152" mass="17121">MHHIRLAQLDDLAAVEAIVQAAYSPYIPIIGQRPGPMLDDYAALIAKRCVHVLVAEKEVAGILVLVPDDGAMLLDNVAVHPDRHGRGYGRALIAFAERLARERGFKAIRLYTNEAMSENIRLYERLGFLETHRAEEKGFRRVYMTKLLSSRP</sequence>
<dbReference type="GO" id="GO:0016747">
    <property type="term" value="F:acyltransferase activity, transferring groups other than amino-acyl groups"/>
    <property type="evidence" value="ECO:0007669"/>
    <property type="project" value="InterPro"/>
</dbReference>
<reference evidence="4 5" key="1">
    <citation type="submission" date="2020-07" db="EMBL/GenBank/DDBJ databases">
        <title>Draft genome and description of Microvirga mediterraneensis Marseille-Q2068 sp. nov.</title>
        <authorList>
            <person name="Boxberger M."/>
        </authorList>
    </citation>
    <scope>NUCLEOTIDE SEQUENCE [LARGE SCALE GENOMIC DNA]</scope>
    <source>
        <strain evidence="4 5">Marseille-Q2068</strain>
    </source>
</reference>
<accession>A0A838BT17</accession>
<dbReference type="PANTHER" id="PTHR43877">
    <property type="entry name" value="AMINOALKYLPHOSPHONATE N-ACETYLTRANSFERASE-RELATED-RELATED"/>
    <property type="match status" value="1"/>
</dbReference>
<dbReference type="RefSeq" id="WP_181053529.1">
    <property type="nucleotide sequence ID" value="NZ_JACDXJ010000001.1"/>
</dbReference>
<comment type="caution">
    <text evidence="4">The sequence shown here is derived from an EMBL/GenBank/DDBJ whole genome shotgun (WGS) entry which is preliminary data.</text>
</comment>
<keyword evidence="1 4" id="KW-0808">Transferase</keyword>
<keyword evidence="2" id="KW-0012">Acyltransferase</keyword>
<dbReference type="EMBL" id="JACDXJ010000001">
    <property type="protein sequence ID" value="MBA1158105.1"/>
    <property type="molecule type" value="Genomic_DNA"/>
</dbReference>
<evidence type="ECO:0000313" key="4">
    <source>
        <dbReference type="EMBL" id="MBA1158105.1"/>
    </source>
</evidence>
<keyword evidence="5" id="KW-1185">Reference proteome</keyword>
<dbReference type="PROSITE" id="PS51186">
    <property type="entry name" value="GNAT"/>
    <property type="match status" value="1"/>
</dbReference>
<proteinExistence type="predicted"/>
<evidence type="ECO:0000256" key="2">
    <source>
        <dbReference type="ARBA" id="ARBA00023315"/>
    </source>
</evidence>
<dbReference type="InterPro" id="IPR050832">
    <property type="entry name" value="Bact_Acetyltransf"/>
</dbReference>
<feature type="domain" description="N-acetyltransferase" evidence="3">
    <location>
        <begin position="2"/>
        <end position="149"/>
    </location>
</feature>